<feature type="DNA-binding region" description="H-T-H motif" evidence="4">
    <location>
        <begin position="38"/>
        <end position="57"/>
    </location>
</feature>
<dbReference type="Pfam" id="PF16925">
    <property type="entry name" value="TetR_C_13"/>
    <property type="match status" value="1"/>
</dbReference>
<dbReference type="Pfam" id="PF00440">
    <property type="entry name" value="TetR_N"/>
    <property type="match status" value="1"/>
</dbReference>
<dbReference type="Proteomes" id="UP000696413">
    <property type="component" value="Unassembled WGS sequence"/>
</dbReference>
<proteinExistence type="predicted"/>
<dbReference type="SUPFAM" id="SSF48498">
    <property type="entry name" value="Tetracyclin repressor-like, C-terminal domain"/>
    <property type="match status" value="1"/>
</dbReference>
<evidence type="ECO:0000256" key="4">
    <source>
        <dbReference type="PROSITE-ProRule" id="PRU00335"/>
    </source>
</evidence>
<evidence type="ECO:0000259" key="5">
    <source>
        <dbReference type="PROSITE" id="PS50977"/>
    </source>
</evidence>
<dbReference type="PANTHER" id="PTHR30055:SF234">
    <property type="entry name" value="HTH-TYPE TRANSCRIPTIONAL REGULATOR BETI"/>
    <property type="match status" value="1"/>
</dbReference>
<dbReference type="Gene3D" id="1.10.357.10">
    <property type="entry name" value="Tetracycline Repressor, domain 2"/>
    <property type="match status" value="1"/>
</dbReference>
<name>A0ABS6HVR7_MYCGD</name>
<keyword evidence="2 4" id="KW-0238">DNA-binding</keyword>
<organism evidence="6 7">
    <name type="scientific">Mycolicibacterium goodii</name>
    <name type="common">Mycobacterium goodii</name>
    <dbReference type="NCBI Taxonomy" id="134601"/>
    <lineage>
        <taxon>Bacteria</taxon>
        <taxon>Bacillati</taxon>
        <taxon>Actinomycetota</taxon>
        <taxon>Actinomycetes</taxon>
        <taxon>Mycobacteriales</taxon>
        <taxon>Mycobacteriaceae</taxon>
        <taxon>Mycolicibacterium</taxon>
    </lineage>
</organism>
<dbReference type="InterPro" id="IPR001647">
    <property type="entry name" value="HTH_TetR"/>
</dbReference>
<evidence type="ECO:0000256" key="3">
    <source>
        <dbReference type="ARBA" id="ARBA00023163"/>
    </source>
</evidence>
<dbReference type="SUPFAM" id="SSF46689">
    <property type="entry name" value="Homeodomain-like"/>
    <property type="match status" value="1"/>
</dbReference>
<dbReference type="InterPro" id="IPR050109">
    <property type="entry name" value="HTH-type_TetR-like_transc_reg"/>
</dbReference>
<reference evidence="6 7" key="1">
    <citation type="submission" date="2021-05" db="EMBL/GenBank/DDBJ databases">
        <title>Draft Genome Sequences of Clinical Respiratory Isolates of Mycobacterium goodii Recovered in Ireland.</title>
        <authorList>
            <person name="Flanagan P.R."/>
            <person name="Mok S."/>
            <person name="Roycroft E."/>
            <person name="Rogers T.R."/>
            <person name="Fitzgibbon M."/>
        </authorList>
    </citation>
    <scope>NUCLEOTIDE SEQUENCE [LARGE SCALE GENOMIC DNA]</scope>
    <source>
        <strain evidence="6 7">14IE55</strain>
    </source>
</reference>
<keyword evidence="1" id="KW-0805">Transcription regulation</keyword>
<dbReference type="InterPro" id="IPR036271">
    <property type="entry name" value="Tet_transcr_reg_TetR-rel_C_sf"/>
</dbReference>
<gene>
    <name evidence="6" type="ORF">KL859_22375</name>
</gene>
<keyword evidence="3" id="KW-0804">Transcription</keyword>
<dbReference type="InterPro" id="IPR011075">
    <property type="entry name" value="TetR_C"/>
</dbReference>
<evidence type="ECO:0000313" key="6">
    <source>
        <dbReference type="EMBL" id="MBU8825605.1"/>
    </source>
</evidence>
<protein>
    <submittedName>
        <fullName evidence="6">TetR/AcrR family transcriptional regulator</fullName>
    </submittedName>
</protein>
<sequence length="218" mass="24384">MSQRRRRRTQQERVDESSRRLIAAAIELFAKNGYNETTAKEISLTAGYSRAMLSERFGSKRVILEAIMSEYESRSAGDLGAHPSGFDRVMASVNGVCRVALEDPGFTRAVSVMSFGAVHDEGDLRDRIRQWLFGMRQTLCDALRAGVSDGSIDSAVDPDGVALKIMMAWAGFDFYWIVLPEFVDYVAGVHEWRQRIIDTLRPDVDSGARIESPAVERD</sequence>
<feature type="domain" description="HTH tetR-type" evidence="5">
    <location>
        <begin position="15"/>
        <end position="75"/>
    </location>
</feature>
<keyword evidence="7" id="KW-1185">Reference proteome</keyword>
<evidence type="ECO:0000256" key="1">
    <source>
        <dbReference type="ARBA" id="ARBA00023015"/>
    </source>
</evidence>
<accession>A0ABS6HVR7</accession>
<dbReference type="PROSITE" id="PS50977">
    <property type="entry name" value="HTH_TETR_2"/>
    <property type="match status" value="1"/>
</dbReference>
<dbReference type="RefSeq" id="WP_214386437.1">
    <property type="nucleotide sequence ID" value="NZ_CP092364.2"/>
</dbReference>
<dbReference type="PRINTS" id="PR00455">
    <property type="entry name" value="HTHTETR"/>
</dbReference>
<evidence type="ECO:0000256" key="2">
    <source>
        <dbReference type="ARBA" id="ARBA00023125"/>
    </source>
</evidence>
<dbReference type="EMBL" id="JAHBOM010000018">
    <property type="protein sequence ID" value="MBU8825605.1"/>
    <property type="molecule type" value="Genomic_DNA"/>
</dbReference>
<comment type="caution">
    <text evidence="6">The sequence shown here is derived from an EMBL/GenBank/DDBJ whole genome shotgun (WGS) entry which is preliminary data.</text>
</comment>
<dbReference type="InterPro" id="IPR009057">
    <property type="entry name" value="Homeodomain-like_sf"/>
</dbReference>
<dbReference type="PANTHER" id="PTHR30055">
    <property type="entry name" value="HTH-TYPE TRANSCRIPTIONAL REGULATOR RUTR"/>
    <property type="match status" value="1"/>
</dbReference>
<evidence type="ECO:0000313" key="7">
    <source>
        <dbReference type="Proteomes" id="UP000696413"/>
    </source>
</evidence>